<sequence>NPDGYEYSHSNFRIWRKNRRPSRPEELIWNCFGTDLNRNFGYKWMVAGASSNPCSETFAGPFADSEIETKSIQKAINDKLGNWDIFVTIHSYGNFWMVPWGWDIIQIADYDDLYAISKIGTDALKTVNGTQYSIGSPANLLYSASGGSFDWTYAIANIKYSIALELRPGRGEPDYNYGFILPEDRVPVVGEETFIGLKAMIDAVRN</sequence>
<comment type="cofactor">
    <cofactor evidence="1">
        <name>Zn(2+)</name>
        <dbReference type="ChEBI" id="CHEBI:29105"/>
    </cofactor>
</comment>
<dbReference type="AlphaFoldDB" id="A0A3M7PS70"/>
<dbReference type="FunFam" id="3.40.630.10:FF:000084">
    <property type="entry name" value="Carboxypeptidase B2"/>
    <property type="match status" value="1"/>
</dbReference>
<dbReference type="SMART" id="SM00631">
    <property type="entry name" value="Zn_pept"/>
    <property type="match status" value="1"/>
</dbReference>
<organism evidence="12 13">
    <name type="scientific">Brachionus plicatilis</name>
    <name type="common">Marine rotifer</name>
    <name type="synonym">Brachionus muelleri</name>
    <dbReference type="NCBI Taxonomy" id="10195"/>
    <lineage>
        <taxon>Eukaryota</taxon>
        <taxon>Metazoa</taxon>
        <taxon>Spiralia</taxon>
        <taxon>Gnathifera</taxon>
        <taxon>Rotifera</taxon>
        <taxon>Eurotatoria</taxon>
        <taxon>Monogononta</taxon>
        <taxon>Pseudotrocha</taxon>
        <taxon>Ploima</taxon>
        <taxon>Brachionidae</taxon>
        <taxon>Brachionus</taxon>
    </lineage>
</organism>
<keyword evidence="9" id="KW-0482">Metalloprotease</keyword>
<evidence type="ECO:0000256" key="4">
    <source>
        <dbReference type="ARBA" id="ARBA00022670"/>
    </source>
</evidence>
<feature type="active site" description="Proton donor/acceptor" evidence="10">
    <location>
        <position position="165"/>
    </location>
</feature>
<evidence type="ECO:0000256" key="7">
    <source>
        <dbReference type="ARBA" id="ARBA00022801"/>
    </source>
</evidence>
<evidence type="ECO:0000256" key="8">
    <source>
        <dbReference type="ARBA" id="ARBA00022833"/>
    </source>
</evidence>
<evidence type="ECO:0000256" key="1">
    <source>
        <dbReference type="ARBA" id="ARBA00001947"/>
    </source>
</evidence>
<dbReference type="GO" id="GO:0008270">
    <property type="term" value="F:zinc ion binding"/>
    <property type="evidence" value="ECO:0007669"/>
    <property type="project" value="InterPro"/>
</dbReference>
<dbReference type="Gene3D" id="3.40.630.10">
    <property type="entry name" value="Zn peptidases"/>
    <property type="match status" value="1"/>
</dbReference>
<evidence type="ECO:0000313" key="12">
    <source>
        <dbReference type="EMBL" id="RNA01997.1"/>
    </source>
</evidence>
<dbReference type="GO" id="GO:0005615">
    <property type="term" value="C:extracellular space"/>
    <property type="evidence" value="ECO:0007669"/>
    <property type="project" value="TreeGrafter"/>
</dbReference>
<evidence type="ECO:0000256" key="2">
    <source>
        <dbReference type="ARBA" id="ARBA00005988"/>
    </source>
</evidence>
<evidence type="ECO:0000256" key="3">
    <source>
        <dbReference type="ARBA" id="ARBA00022645"/>
    </source>
</evidence>
<keyword evidence="4" id="KW-0645">Protease</keyword>
<dbReference type="STRING" id="10195.A0A3M7PS70"/>
<dbReference type="PANTHER" id="PTHR11705">
    <property type="entry name" value="PROTEASE FAMILY M14 CARBOXYPEPTIDASE A,B"/>
    <property type="match status" value="1"/>
</dbReference>
<dbReference type="PROSITE" id="PS52035">
    <property type="entry name" value="PEPTIDASE_M14"/>
    <property type="match status" value="1"/>
</dbReference>
<evidence type="ECO:0000256" key="5">
    <source>
        <dbReference type="ARBA" id="ARBA00022723"/>
    </source>
</evidence>
<feature type="non-terminal residue" evidence="12">
    <location>
        <position position="1"/>
    </location>
</feature>
<comment type="caution">
    <text evidence="12">The sequence shown here is derived from an EMBL/GenBank/DDBJ whole genome shotgun (WGS) entry which is preliminary data.</text>
</comment>
<dbReference type="PANTHER" id="PTHR11705:SF91">
    <property type="entry name" value="FI01817P-RELATED"/>
    <property type="match status" value="1"/>
</dbReference>
<reference evidence="12 13" key="1">
    <citation type="journal article" date="2018" name="Sci. Rep.">
        <title>Genomic signatures of local adaptation to the degree of environmental predictability in rotifers.</title>
        <authorList>
            <person name="Franch-Gras L."/>
            <person name="Hahn C."/>
            <person name="Garcia-Roger E.M."/>
            <person name="Carmona M.J."/>
            <person name="Serra M."/>
            <person name="Gomez A."/>
        </authorList>
    </citation>
    <scope>NUCLEOTIDE SEQUENCE [LARGE SCALE GENOMIC DNA]</scope>
    <source>
        <strain evidence="12">HYR1</strain>
    </source>
</reference>
<dbReference type="OrthoDB" id="3626597at2759"/>
<keyword evidence="7" id="KW-0378">Hydrolase</keyword>
<evidence type="ECO:0000313" key="13">
    <source>
        <dbReference type="Proteomes" id="UP000276133"/>
    </source>
</evidence>
<keyword evidence="5" id="KW-0479">Metal-binding</keyword>
<protein>
    <submittedName>
        <fullName evidence="12">Carboxypeptidase B-like</fullName>
    </submittedName>
</protein>
<dbReference type="Pfam" id="PF00246">
    <property type="entry name" value="Peptidase_M14"/>
    <property type="match status" value="1"/>
</dbReference>
<dbReference type="Proteomes" id="UP000276133">
    <property type="component" value="Unassembled WGS sequence"/>
</dbReference>
<keyword evidence="6" id="KW-0732">Signal</keyword>
<gene>
    <name evidence="12" type="ORF">BpHYR1_042241</name>
</gene>
<keyword evidence="13" id="KW-1185">Reference proteome</keyword>
<dbReference type="GO" id="GO:0006508">
    <property type="term" value="P:proteolysis"/>
    <property type="evidence" value="ECO:0007669"/>
    <property type="project" value="UniProtKB-KW"/>
</dbReference>
<keyword evidence="8" id="KW-0862">Zinc</keyword>
<evidence type="ECO:0000256" key="10">
    <source>
        <dbReference type="PROSITE-ProRule" id="PRU01379"/>
    </source>
</evidence>
<dbReference type="InterPro" id="IPR000834">
    <property type="entry name" value="Peptidase_M14"/>
</dbReference>
<dbReference type="EMBL" id="REGN01009084">
    <property type="protein sequence ID" value="RNA01997.1"/>
    <property type="molecule type" value="Genomic_DNA"/>
</dbReference>
<feature type="domain" description="Peptidase M14" evidence="11">
    <location>
        <begin position="1"/>
        <end position="204"/>
    </location>
</feature>
<name>A0A3M7PS70_BRAPC</name>
<evidence type="ECO:0000259" key="11">
    <source>
        <dbReference type="PROSITE" id="PS52035"/>
    </source>
</evidence>
<proteinExistence type="inferred from homology"/>
<accession>A0A3M7PS70</accession>
<evidence type="ECO:0000256" key="6">
    <source>
        <dbReference type="ARBA" id="ARBA00022729"/>
    </source>
</evidence>
<dbReference type="SUPFAM" id="SSF53187">
    <property type="entry name" value="Zn-dependent exopeptidases"/>
    <property type="match status" value="1"/>
</dbReference>
<comment type="similarity">
    <text evidence="2 10">Belongs to the peptidase M14 family.</text>
</comment>
<keyword evidence="3 12" id="KW-0121">Carboxypeptidase</keyword>
<dbReference type="GO" id="GO:0004181">
    <property type="term" value="F:metallocarboxypeptidase activity"/>
    <property type="evidence" value="ECO:0007669"/>
    <property type="project" value="InterPro"/>
</dbReference>
<evidence type="ECO:0000256" key="9">
    <source>
        <dbReference type="ARBA" id="ARBA00023049"/>
    </source>
</evidence>